<keyword evidence="2" id="KW-0547">Nucleotide-binding</keyword>
<dbReference type="SUPFAM" id="SSF52540">
    <property type="entry name" value="P-loop containing nucleoside triphosphate hydrolases"/>
    <property type="match status" value="1"/>
</dbReference>
<dbReference type="AlphaFoldDB" id="A0A9D1M190"/>
<comment type="caution">
    <text evidence="2">The sequence shown here is derived from an EMBL/GenBank/DDBJ whole genome shotgun (WGS) entry which is preliminary data.</text>
</comment>
<dbReference type="PANTHER" id="PTHR37816:SF3">
    <property type="entry name" value="MODULATES DNA TOPOLOGY"/>
    <property type="match status" value="1"/>
</dbReference>
<dbReference type="InterPro" id="IPR003439">
    <property type="entry name" value="ABC_transporter-like_ATP-bd"/>
</dbReference>
<evidence type="ECO:0000313" key="2">
    <source>
        <dbReference type="EMBL" id="HIU51796.1"/>
    </source>
</evidence>
<dbReference type="InterPro" id="IPR052922">
    <property type="entry name" value="Cytidylate_Kinase-2"/>
</dbReference>
<reference evidence="2" key="2">
    <citation type="journal article" date="2021" name="PeerJ">
        <title>Extensive microbial diversity within the chicken gut microbiome revealed by metagenomics and culture.</title>
        <authorList>
            <person name="Gilroy R."/>
            <person name="Ravi A."/>
            <person name="Getino M."/>
            <person name="Pursley I."/>
            <person name="Horton D.L."/>
            <person name="Alikhan N.F."/>
            <person name="Baker D."/>
            <person name="Gharbi K."/>
            <person name="Hall N."/>
            <person name="Watson M."/>
            <person name="Adriaenssens E.M."/>
            <person name="Foster-Nyarko E."/>
            <person name="Jarju S."/>
            <person name="Secka A."/>
            <person name="Antonio M."/>
            <person name="Oren A."/>
            <person name="Chaudhuri R.R."/>
            <person name="La Ragione R."/>
            <person name="Hildebrand F."/>
            <person name="Pallen M.J."/>
        </authorList>
    </citation>
    <scope>NUCLEOTIDE SEQUENCE</scope>
    <source>
        <strain evidence="2">CHK195-15760</strain>
    </source>
</reference>
<dbReference type="InterPro" id="IPR027417">
    <property type="entry name" value="P-loop_NTPase"/>
</dbReference>
<accession>A0A9D1M190</accession>
<dbReference type="Pfam" id="PF00005">
    <property type="entry name" value="ABC_tran"/>
    <property type="match status" value="1"/>
</dbReference>
<reference evidence="2" key="1">
    <citation type="submission" date="2020-10" db="EMBL/GenBank/DDBJ databases">
        <authorList>
            <person name="Gilroy R."/>
        </authorList>
    </citation>
    <scope>NUCLEOTIDE SEQUENCE</scope>
    <source>
        <strain evidence="2">CHK195-15760</strain>
    </source>
</reference>
<evidence type="ECO:0000313" key="3">
    <source>
        <dbReference type="Proteomes" id="UP000824093"/>
    </source>
</evidence>
<dbReference type="GO" id="GO:0016887">
    <property type="term" value="F:ATP hydrolysis activity"/>
    <property type="evidence" value="ECO:0007669"/>
    <property type="project" value="InterPro"/>
</dbReference>
<proteinExistence type="predicted"/>
<evidence type="ECO:0000259" key="1">
    <source>
        <dbReference type="Pfam" id="PF00005"/>
    </source>
</evidence>
<feature type="domain" description="ABC transporter" evidence="1">
    <location>
        <begin position="4"/>
        <end position="57"/>
    </location>
</feature>
<dbReference type="GO" id="GO:0005524">
    <property type="term" value="F:ATP binding"/>
    <property type="evidence" value="ECO:0007669"/>
    <property type="project" value="UniProtKB-KW"/>
</dbReference>
<dbReference type="PANTHER" id="PTHR37816">
    <property type="entry name" value="YALI0E33011P"/>
    <property type="match status" value="1"/>
</dbReference>
<dbReference type="Proteomes" id="UP000824093">
    <property type="component" value="Unassembled WGS sequence"/>
</dbReference>
<dbReference type="EMBL" id="DVNH01000027">
    <property type="protein sequence ID" value="HIU51796.1"/>
    <property type="molecule type" value="Genomic_DNA"/>
</dbReference>
<dbReference type="CDD" id="cd02019">
    <property type="entry name" value="NK"/>
    <property type="match status" value="1"/>
</dbReference>
<name>A0A9D1M190_9FIRM</name>
<dbReference type="Gene3D" id="3.40.50.300">
    <property type="entry name" value="P-loop containing nucleotide triphosphate hydrolases"/>
    <property type="match status" value="1"/>
</dbReference>
<protein>
    <submittedName>
        <fullName evidence="2">ATP-binding cassette domain-containing protein</fullName>
    </submittedName>
</protein>
<sequence>MYHRISIVGGSGSGKSTLANLLSKELNLPAIHLDGINFKSNWVEVDKKERDKIISEKSSEENWIIDGNYNKTLKERFDRADLIIWLDYSTFDQLKGIFKRYLKMRHAERPEIPGCRERLDFTFIKYVATYNKQKRPLIVELLNTIPQDKVLIFKKQKDLNQWLKNFTHNENILDDLK</sequence>
<gene>
    <name evidence="2" type="ORF">IAB70_04135</name>
</gene>
<organism evidence="2 3">
    <name type="scientific">Candidatus Merdicola faecigallinarum</name>
    <dbReference type="NCBI Taxonomy" id="2840862"/>
    <lineage>
        <taxon>Bacteria</taxon>
        <taxon>Bacillati</taxon>
        <taxon>Bacillota</taxon>
        <taxon>Clostridia</taxon>
        <taxon>Candidatus Merdicola</taxon>
    </lineage>
</organism>
<keyword evidence="2" id="KW-0067">ATP-binding</keyword>